<dbReference type="Proteomes" id="UP000217918">
    <property type="component" value="Unassembled WGS sequence"/>
</dbReference>
<reference evidence="1 2" key="1">
    <citation type="submission" date="2017-09" db="EMBL/GenBank/DDBJ databases">
        <title>Genome sequence of Lactobacillus brevis D7.</title>
        <authorList>
            <person name="Kwon M.-S."/>
            <person name="Lim S.K."/>
            <person name="Choi H.-J."/>
        </authorList>
    </citation>
    <scope>NUCLEOTIDE SEQUENCE [LARGE SCALE GENOMIC DNA]</scope>
    <source>
        <strain evidence="1 2">D7</strain>
    </source>
</reference>
<evidence type="ECO:0000313" key="1">
    <source>
        <dbReference type="EMBL" id="PBQ24094.1"/>
    </source>
</evidence>
<name>A0A0C1Q7R9_LEVBR</name>
<sequence>MNSKAKLHLILAVMIVEILIPFFLQGLYLMLAWQWIIVPIFKLSKLSYWGATGLNLMYALMFKNHSKFDGNCATDLNKELKQLSNVVIVMTVEIVLIGVLWLVSLGI</sequence>
<dbReference type="AlphaFoldDB" id="A0A0C1Q7R9"/>
<proteinExistence type="predicted"/>
<evidence type="ECO:0000313" key="2">
    <source>
        <dbReference type="Proteomes" id="UP000217918"/>
    </source>
</evidence>
<comment type="caution">
    <text evidence="1">The sequence shown here is derived from an EMBL/GenBank/DDBJ whole genome shotgun (WGS) entry which is preliminary data.</text>
</comment>
<dbReference type="EMBL" id="NVYO01000001">
    <property type="protein sequence ID" value="PBQ24094.1"/>
    <property type="molecule type" value="Genomic_DNA"/>
</dbReference>
<gene>
    <name evidence="1" type="ORF">CNR29_08695</name>
</gene>
<organism evidence="1 2">
    <name type="scientific">Levilactobacillus brevis</name>
    <name type="common">Lactobacillus brevis</name>
    <dbReference type="NCBI Taxonomy" id="1580"/>
    <lineage>
        <taxon>Bacteria</taxon>
        <taxon>Bacillati</taxon>
        <taxon>Bacillota</taxon>
        <taxon>Bacilli</taxon>
        <taxon>Lactobacillales</taxon>
        <taxon>Lactobacillaceae</taxon>
        <taxon>Levilactobacillus</taxon>
    </lineage>
</organism>
<accession>A0A0C1Q7R9</accession>
<dbReference type="RefSeq" id="WP_024526681.1">
    <property type="nucleotide sequence ID" value="NZ_CP024635.1"/>
</dbReference>
<protein>
    <submittedName>
        <fullName evidence="1">Uncharacterized protein</fullName>
    </submittedName>
</protein>